<feature type="signal peptide" evidence="1">
    <location>
        <begin position="1"/>
        <end position="21"/>
    </location>
</feature>
<dbReference type="RefSeq" id="WP_229208297.1">
    <property type="nucleotide sequence ID" value="NZ_FUZA01000001.1"/>
</dbReference>
<proteinExistence type="predicted"/>
<evidence type="ECO:0000313" key="5">
    <source>
        <dbReference type="Proteomes" id="UP000190897"/>
    </source>
</evidence>
<keyword evidence="1" id="KW-0732">Signal</keyword>
<evidence type="ECO:0000256" key="1">
    <source>
        <dbReference type="SAM" id="SignalP"/>
    </source>
</evidence>
<organism evidence="4 5">
    <name type="scientific">Dyadobacter psychrophilus</name>
    <dbReference type="NCBI Taxonomy" id="651661"/>
    <lineage>
        <taxon>Bacteria</taxon>
        <taxon>Pseudomonadati</taxon>
        <taxon>Bacteroidota</taxon>
        <taxon>Cytophagia</taxon>
        <taxon>Cytophagales</taxon>
        <taxon>Spirosomataceae</taxon>
        <taxon>Dyadobacter</taxon>
    </lineage>
</organism>
<feature type="chain" id="PRO_5012391478" description="DUF3823 domain-containing protein" evidence="1">
    <location>
        <begin position="22"/>
        <end position="233"/>
    </location>
</feature>
<name>A0A1T5CGC5_9BACT</name>
<dbReference type="InterPro" id="IPR041186">
    <property type="entry name" value="DUF3823_C"/>
</dbReference>
<sequence length="233" mass="25752">MKIRFHFIPLLALLVLVASCGKDNFTEPKSTLSGQIVYKGEPIGVEYNQVRLQLWQPGFGKLAAIDAQVDQDGSYSALLFNGKYKMVVPKGRGPFKTLEKDAAAKDTLFVTLEGNQQVDLEVMPYYMIRTPQFAGAENKVTATLKLEKIITDASAKGIERVSLFINKTEFVSRATNVSVTDIAGADIKNLNAITVETEIPALVPTQKYVFARVGVKIKDVEDMIFSPVQKVEF</sequence>
<dbReference type="Proteomes" id="UP000190897">
    <property type="component" value="Unassembled WGS sequence"/>
</dbReference>
<evidence type="ECO:0000313" key="4">
    <source>
        <dbReference type="EMBL" id="SKB58391.1"/>
    </source>
</evidence>
<accession>A0A1T5CGC5</accession>
<dbReference type="EMBL" id="FUZA01000001">
    <property type="protein sequence ID" value="SKB58391.1"/>
    <property type="molecule type" value="Genomic_DNA"/>
</dbReference>
<evidence type="ECO:0008006" key="6">
    <source>
        <dbReference type="Google" id="ProtNLM"/>
    </source>
</evidence>
<keyword evidence="5" id="KW-1185">Reference proteome</keyword>
<dbReference type="AlphaFoldDB" id="A0A1T5CGC5"/>
<feature type="domain" description="DUF3823" evidence="2">
    <location>
        <begin position="30"/>
        <end position="123"/>
    </location>
</feature>
<dbReference type="Pfam" id="PF12866">
    <property type="entry name" value="DUF3823"/>
    <property type="match status" value="1"/>
</dbReference>
<reference evidence="5" key="1">
    <citation type="submission" date="2017-02" db="EMBL/GenBank/DDBJ databases">
        <authorList>
            <person name="Varghese N."/>
            <person name="Submissions S."/>
        </authorList>
    </citation>
    <scope>NUCLEOTIDE SEQUENCE [LARGE SCALE GENOMIC DNA]</scope>
    <source>
        <strain evidence="5">DSM 22270</strain>
    </source>
</reference>
<protein>
    <recommendedName>
        <fullName evidence="6">DUF3823 domain-containing protein</fullName>
    </recommendedName>
</protein>
<dbReference type="Pfam" id="PF18003">
    <property type="entry name" value="DUF3823_C"/>
    <property type="match status" value="1"/>
</dbReference>
<evidence type="ECO:0000259" key="3">
    <source>
        <dbReference type="Pfam" id="PF18003"/>
    </source>
</evidence>
<dbReference type="STRING" id="651661.SAMN05660293_01222"/>
<dbReference type="InterPro" id="IPR024278">
    <property type="entry name" value="DUF3823_N"/>
</dbReference>
<feature type="domain" description="DUF3823" evidence="3">
    <location>
        <begin position="126"/>
        <end position="230"/>
    </location>
</feature>
<dbReference type="Gene3D" id="2.60.40.1120">
    <property type="entry name" value="Carboxypeptidase-like, regulatory domain"/>
    <property type="match status" value="1"/>
</dbReference>
<gene>
    <name evidence="4" type="ORF">SAMN05660293_01222</name>
</gene>
<dbReference type="Gene3D" id="2.60.40.2060">
    <property type="match status" value="1"/>
</dbReference>
<dbReference type="PROSITE" id="PS51257">
    <property type="entry name" value="PROKAR_LIPOPROTEIN"/>
    <property type="match status" value="1"/>
</dbReference>
<evidence type="ECO:0000259" key="2">
    <source>
        <dbReference type="Pfam" id="PF12866"/>
    </source>
</evidence>